<dbReference type="AlphaFoldDB" id="A0A0R3M912"/>
<dbReference type="STRING" id="722472.SAMN05444321_2126"/>
<sequence length="431" mass="48390">MDTTATSSGNLDVPADIAATLVDPTAYADHRIHDSYRWLRANNPLGIARPEGFDPFWVVTKHAHIQAISRQNELFHNADRPTTLTNRAVEERVRKITGGPNLVRSLVQMDAPDHPKYRALTQGWFMPANLGKFEGRVREIARATVQRMLDKGGACDFVEDVALGYPLHVIMEILGVPEKDEPRMLKLTQELFGPQDPDTARIREKLTAEQFSGMMQAVVADFGAYFRAITEDRRRNPREDLATVIANARIGGDYMPDHDATSYYMIVATAGHDTTSSSTAGAIWALAEDPAQFEQVKANPELIPGLVDEAIRWMTPVKHFMRSATADTELGGRKIAKGDWLMLCYASGNRDEDVFEEPYQFRCDRKPNRHVAFGYGAHLCLGQYLAKLEMRILFEELLPRLKSIALDGEVKMTQAYFVNGPKKLPILFEVN</sequence>
<evidence type="ECO:0000256" key="6">
    <source>
        <dbReference type="ARBA" id="ARBA00023004"/>
    </source>
</evidence>
<dbReference type="Proteomes" id="UP000051660">
    <property type="component" value="Unassembled WGS sequence"/>
</dbReference>
<dbReference type="PANTHER" id="PTHR46696">
    <property type="entry name" value="P450, PUTATIVE (EUROFUNG)-RELATED"/>
    <property type="match status" value="1"/>
</dbReference>
<evidence type="ECO:0000256" key="5">
    <source>
        <dbReference type="ARBA" id="ARBA00023002"/>
    </source>
</evidence>
<evidence type="ECO:0000256" key="3">
    <source>
        <dbReference type="ARBA" id="ARBA00022617"/>
    </source>
</evidence>
<dbReference type="PANTHER" id="PTHR46696:SF4">
    <property type="entry name" value="BIOTIN BIOSYNTHESIS CYTOCHROME P450"/>
    <property type="match status" value="1"/>
</dbReference>
<comment type="function">
    <text evidence="8">Cytochromes P450 are a group of heme-thiolate monooxygenases. They oxidize a variety of structurally unrelated compounds, including steroids, fatty acids, and xenobiotics.</text>
</comment>
<dbReference type="PRINTS" id="PR00359">
    <property type="entry name" value="BP450"/>
</dbReference>
<dbReference type="GO" id="GO:0008395">
    <property type="term" value="F:steroid hydroxylase activity"/>
    <property type="evidence" value="ECO:0007669"/>
    <property type="project" value="TreeGrafter"/>
</dbReference>
<evidence type="ECO:0000256" key="1">
    <source>
        <dbReference type="ARBA" id="ARBA00001971"/>
    </source>
</evidence>
<reference evidence="10 11" key="1">
    <citation type="submission" date="2014-03" db="EMBL/GenBank/DDBJ databases">
        <title>Bradyrhizobium valentinum sp. nov., isolated from effective nodules of Lupinus mariae-josephae, a lupine endemic of basic-lime soils in Eastern Spain.</title>
        <authorList>
            <person name="Duran D."/>
            <person name="Rey L."/>
            <person name="Navarro A."/>
            <person name="Busquets A."/>
            <person name="Imperial J."/>
            <person name="Ruiz-Argueso T."/>
        </authorList>
    </citation>
    <scope>NUCLEOTIDE SEQUENCE [LARGE SCALE GENOMIC DNA]</scope>
    <source>
        <strain evidence="10 11">CCBAU 23086</strain>
    </source>
</reference>
<comment type="caution">
    <text evidence="10">The sequence shown here is derived from an EMBL/GenBank/DDBJ whole genome shotgun (WGS) entry which is preliminary data.</text>
</comment>
<dbReference type="InterPro" id="IPR017972">
    <property type="entry name" value="Cyt_P450_CS"/>
</dbReference>
<dbReference type="CDD" id="cd11033">
    <property type="entry name" value="CYP142-like"/>
    <property type="match status" value="1"/>
</dbReference>
<evidence type="ECO:0000313" key="10">
    <source>
        <dbReference type="EMBL" id="KRR16395.1"/>
    </source>
</evidence>
<dbReference type="GO" id="GO:0005506">
    <property type="term" value="F:iron ion binding"/>
    <property type="evidence" value="ECO:0007669"/>
    <property type="project" value="InterPro"/>
</dbReference>
<dbReference type="FunFam" id="1.10.630.10:FF:000018">
    <property type="entry name" value="Cytochrome P450 monooxygenase"/>
    <property type="match status" value="1"/>
</dbReference>
<keyword evidence="5 9" id="KW-0560">Oxidoreductase</keyword>
<dbReference type="Gene3D" id="1.10.630.10">
    <property type="entry name" value="Cytochrome P450"/>
    <property type="match status" value="1"/>
</dbReference>
<dbReference type="PROSITE" id="PS00086">
    <property type="entry name" value="CYTOCHROME_P450"/>
    <property type="match status" value="1"/>
</dbReference>
<evidence type="ECO:0000256" key="4">
    <source>
        <dbReference type="ARBA" id="ARBA00022723"/>
    </source>
</evidence>
<dbReference type="GO" id="GO:0036199">
    <property type="term" value="F:cholest-4-en-3-one 26-monooxygenase activity"/>
    <property type="evidence" value="ECO:0007669"/>
    <property type="project" value="TreeGrafter"/>
</dbReference>
<dbReference type="RefSeq" id="WP_057862726.1">
    <property type="nucleotide sequence ID" value="NZ_LLYB01000127.1"/>
</dbReference>
<dbReference type="GO" id="GO:0006707">
    <property type="term" value="P:cholesterol catabolic process"/>
    <property type="evidence" value="ECO:0007669"/>
    <property type="project" value="TreeGrafter"/>
</dbReference>
<evidence type="ECO:0000313" key="11">
    <source>
        <dbReference type="Proteomes" id="UP000051660"/>
    </source>
</evidence>
<evidence type="ECO:0000256" key="8">
    <source>
        <dbReference type="ARBA" id="ARBA00043906"/>
    </source>
</evidence>
<evidence type="ECO:0000256" key="9">
    <source>
        <dbReference type="RuleBase" id="RU000461"/>
    </source>
</evidence>
<gene>
    <name evidence="10" type="ORF">CQ14_16060</name>
</gene>
<dbReference type="InterPro" id="IPR001128">
    <property type="entry name" value="Cyt_P450"/>
</dbReference>
<proteinExistence type="inferred from homology"/>
<keyword evidence="7 9" id="KW-0503">Monooxygenase</keyword>
<evidence type="ECO:0000256" key="7">
    <source>
        <dbReference type="ARBA" id="ARBA00023033"/>
    </source>
</evidence>
<comment type="cofactor">
    <cofactor evidence="1">
        <name>heme</name>
        <dbReference type="ChEBI" id="CHEBI:30413"/>
    </cofactor>
</comment>
<keyword evidence="6 9" id="KW-0408">Iron</keyword>
<dbReference type="InterPro" id="IPR036396">
    <property type="entry name" value="Cyt_P450_sf"/>
</dbReference>
<dbReference type="PRINTS" id="PR00385">
    <property type="entry name" value="P450"/>
</dbReference>
<accession>A0A0R3M912</accession>
<dbReference type="OrthoDB" id="9801155at2"/>
<dbReference type="Pfam" id="PF00067">
    <property type="entry name" value="p450"/>
    <property type="match status" value="1"/>
</dbReference>
<dbReference type="EMBL" id="LLYB01000127">
    <property type="protein sequence ID" value="KRR16395.1"/>
    <property type="molecule type" value="Genomic_DNA"/>
</dbReference>
<dbReference type="InterPro" id="IPR002397">
    <property type="entry name" value="Cyt_P450_B"/>
</dbReference>
<keyword evidence="3 9" id="KW-0349">Heme</keyword>
<keyword evidence="4 9" id="KW-0479">Metal-binding</keyword>
<evidence type="ECO:0000256" key="2">
    <source>
        <dbReference type="ARBA" id="ARBA00010617"/>
    </source>
</evidence>
<name>A0A0R3M912_9BRAD</name>
<dbReference type="GO" id="GO:0020037">
    <property type="term" value="F:heme binding"/>
    <property type="evidence" value="ECO:0007669"/>
    <property type="project" value="InterPro"/>
</dbReference>
<comment type="similarity">
    <text evidence="2 9">Belongs to the cytochrome P450 family.</text>
</comment>
<dbReference type="SUPFAM" id="SSF48264">
    <property type="entry name" value="Cytochrome P450"/>
    <property type="match status" value="1"/>
</dbReference>
<organism evidence="10 11">
    <name type="scientific">Bradyrhizobium lablabi</name>
    <dbReference type="NCBI Taxonomy" id="722472"/>
    <lineage>
        <taxon>Bacteria</taxon>
        <taxon>Pseudomonadati</taxon>
        <taxon>Pseudomonadota</taxon>
        <taxon>Alphaproteobacteria</taxon>
        <taxon>Hyphomicrobiales</taxon>
        <taxon>Nitrobacteraceae</taxon>
        <taxon>Bradyrhizobium</taxon>
    </lineage>
</organism>
<protein>
    <submittedName>
        <fullName evidence="10">Cytochrome</fullName>
    </submittedName>
</protein>